<evidence type="ECO:0000313" key="3">
    <source>
        <dbReference type="Proteomes" id="UP001166286"/>
    </source>
</evidence>
<accession>A0AA39R5F8</accession>
<name>A0AA39R5F8_9LECA</name>
<keyword evidence="1" id="KW-0812">Transmembrane</keyword>
<gene>
    <name evidence="2" type="ORF">JMJ35_004032</name>
</gene>
<sequence>MATAGSEVTTTRVRPPAQSNYSCSIEDISLEEAFHPRDAVPSPPLTHPPMSLRMCTDHRGVSKLKDHILSCGNCQNISKDLCHPMHRNVLSFVAPIPRPDATAMANEAIGMEVEPSRDSTYFRSHPSRLVGNSMAISEHSWVHMLCGGIASCSLDDRLLDCQTCLDIVEELGHPMQRLGSPSTISSSRPEQEILKKHTEIQNPKDGVATESEETAAAKTLQRTYRAHRARRELRGLSLDPASRWIEQSRHHASLLPNTKTAGCFGYITSIPWKVCHRWLGSFLLGLSSLTLAIVSLLMYTIRSYRMAVWTTRNDELQACTGLIQAGRPIGLNCERLISEGPQDPPYNLSKRMTNSGGPGSFFNLSDISLVGTDMSLPVETEHSAWLIFASIFALISLADLLLNLLRQRSTTKDYFESLAAVEIATLPYQGQSSTIIDGGHLDTWYPGMHTDRSVGIRRRIRPRQEVQNEISIEDQSVGEEGLPYSMARYLSQPLRNGGIGEMPISFME</sequence>
<dbReference type="EMBL" id="JAFEKC020000007">
    <property type="protein sequence ID" value="KAK0513668.1"/>
    <property type="molecule type" value="Genomic_DNA"/>
</dbReference>
<dbReference type="CDD" id="cd23767">
    <property type="entry name" value="IQCD"/>
    <property type="match status" value="1"/>
</dbReference>
<keyword evidence="1" id="KW-0472">Membrane</keyword>
<organism evidence="2 3">
    <name type="scientific">Cladonia borealis</name>
    <dbReference type="NCBI Taxonomy" id="184061"/>
    <lineage>
        <taxon>Eukaryota</taxon>
        <taxon>Fungi</taxon>
        <taxon>Dikarya</taxon>
        <taxon>Ascomycota</taxon>
        <taxon>Pezizomycotina</taxon>
        <taxon>Lecanoromycetes</taxon>
        <taxon>OSLEUM clade</taxon>
        <taxon>Lecanoromycetidae</taxon>
        <taxon>Lecanorales</taxon>
        <taxon>Lecanorineae</taxon>
        <taxon>Cladoniaceae</taxon>
        <taxon>Cladonia</taxon>
    </lineage>
</organism>
<keyword evidence="3" id="KW-1185">Reference proteome</keyword>
<feature type="transmembrane region" description="Helical" evidence="1">
    <location>
        <begin position="384"/>
        <end position="405"/>
    </location>
</feature>
<protein>
    <submittedName>
        <fullName evidence="2">Uncharacterized protein</fullName>
    </submittedName>
</protein>
<dbReference type="PROSITE" id="PS50096">
    <property type="entry name" value="IQ"/>
    <property type="match status" value="1"/>
</dbReference>
<comment type="caution">
    <text evidence="2">The sequence shown here is derived from an EMBL/GenBank/DDBJ whole genome shotgun (WGS) entry which is preliminary data.</text>
</comment>
<feature type="transmembrane region" description="Helical" evidence="1">
    <location>
        <begin position="278"/>
        <end position="301"/>
    </location>
</feature>
<dbReference type="Proteomes" id="UP001166286">
    <property type="component" value="Unassembled WGS sequence"/>
</dbReference>
<reference evidence="2" key="1">
    <citation type="submission" date="2023-03" db="EMBL/GenBank/DDBJ databases">
        <title>Complete genome of Cladonia borealis.</title>
        <authorList>
            <person name="Park H."/>
        </authorList>
    </citation>
    <scope>NUCLEOTIDE SEQUENCE</scope>
    <source>
        <strain evidence="2">ANT050790</strain>
    </source>
</reference>
<evidence type="ECO:0000313" key="2">
    <source>
        <dbReference type="EMBL" id="KAK0513668.1"/>
    </source>
</evidence>
<keyword evidence="1" id="KW-1133">Transmembrane helix</keyword>
<proteinExistence type="predicted"/>
<evidence type="ECO:0000256" key="1">
    <source>
        <dbReference type="SAM" id="Phobius"/>
    </source>
</evidence>
<dbReference type="AlphaFoldDB" id="A0AA39R5F8"/>